<dbReference type="Pfam" id="PF00003">
    <property type="entry name" value="7tm_3"/>
    <property type="match status" value="1"/>
</dbReference>
<name>A0A8H7W2X8_9FUNG</name>
<dbReference type="Gene3D" id="3.40.50.2300">
    <property type="match status" value="2"/>
</dbReference>
<organism evidence="12 13">
    <name type="scientific">Thamnidium elegans</name>
    <dbReference type="NCBI Taxonomy" id="101142"/>
    <lineage>
        <taxon>Eukaryota</taxon>
        <taxon>Fungi</taxon>
        <taxon>Fungi incertae sedis</taxon>
        <taxon>Mucoromycota</taxon>
        <taxon>Mucoromycotina</taxon>
        <taxon>Mucoromycetes</taxon>
        <taxon>Mucorales</taxon>
        <taxon>Mucorineae</taxon>
        <taxon>Mucoraceae</taxon>
        <taxon>Thamnidium</taxon>
    </lineage>
</organism>
<feature type="domain" description="G-protein coupled receptors family 3 profile" evidence="11">
    <location>
        <begin position="409"/>
        <end position="666"/>
    </location>
</feature>
<dbReference type="PRINTS" id="PR00248">
    <property type="entry name" value="GPCRMGR"/>
</dbReference>
<feature type="transmembrane region" description="Helical" evidence="10">
    <location>
        <begin position="610"/>
        <end position="631"/>
    </location>
</feature>
<evidence type="ECO:0000259" key="11">
    <source>
        <dbReference type="PROSITE" id="PS50259"/>
    </source>
</evidence>
<dbReference type="InterPro" id="IPR017978">
    <property type="entry name" value="GPCR_3_C"/>
</dbReference>
<evidence type="ECO:0000256" key="9">
    <source>
        <dbReference type="SAM" id="MobiDB-lite"/>
    </source>
</evidence>
<feature type="transmembrane region" description="Helical" evidence="10">
    <location>
        <begin position="409"/>
        <end position="434"/>
    </location>
</feature>
<dbReference type="SUPFAM" id="SSF53822">
    <property type="entry name" value="Periplasmic binding protein-like I"/>
    <property type="match status" value="1"/>
</dbReference>
<evidence type="ECO:0000256" key="3">
    <source>
        <dbReference type="ARBA" id="ARBA00022989"/>
    </source>
</evidence>
<feature type="transmembrane region" description="Helical" evidence="10">
    <location>
        <begin position="643"/>
        <end position="670"/>
    </location>
</feature>
<dbReference type="AlphaFoldDB" id="A0A8H7W2X8"/>
<keyword evidence="5 10" id="KW-0472">Membrane</keyword>
<keyword evidence="4" id="KW-0297">G-protein coupled receptor</keyword>
<evidence type="ECO:0000256" key="10">
    <source>
        <dbReference type="SAM" id="Phobius"/>
    </source>
</evidence>
<feature type="region of interest" description="Disordered" evidence="9">
    <location>
        <begin position="841"/>
        <end position="866"/>
    </location>
</feature>
<evidence type="ECO:0000256" key="2">
    <source>
        <dbReference type="ARBA" id="ARBA00022692"/>
    </source>
</evidence>
<dbReference type="InterPro" id="IPR002455">
    <property type="entry name" value="GPCR3_GABA-B"/>
</dbReference>
<proteinExistence type="predicted"/>
<dbReference type="PROSITE" id="PS50259">
    <property type="entry name" value="G_PROTEIN_RECEP_F3_4"/>
    <property type="match status" value="1"/>
</dbReference>
<dbReference type="PANTHER" id="PTHR10519">
    <property type="entry name" value="GABA-B RECEPTOR"/>
    <property type="match status" value="1"/>
</dbReference>
<feature type="transmembrane region" description="Helical" evidence="10">
    <location>
        <begin position="475"/>
        <end position="497"/>
    </location>
</feature>
<dbReference type="EMBL" id="JAEPRE010000015">
    <property type="protein sequence ID" value="KAG2236589.1"/>
    <property type="molecule type" value="Genomic_DNA"/>
</dbReference>
<dbReference type="GO" id="GO:0004965">
    <property type="term" value="F:G protein-coupled GABA receptor activity"/>
    <property type="evidence" value="ECO:0007669"/>
    <property type="project" value="InterPro"/>
</dbReference>
<dbReference type="GO" id="GO:0038039">
    <property type="term" value="C:G protein-coupled receptor heterodimeric complex"/>
    <property type="evidence" value="ECO:0007669"/>
    <property type="project" value="TreeGrafter"/>
</dbReference>
<evidence type="ECO:0000313" key="12">
    <source>
        <dbReference type="EMBL" id="KAG2236589.1"/>
    </source>
</evidence>
<feature type="transmembrane region" description="Helical" evidence="10">
    <location>
        <begin position="446"/>
        <end position="469"/>
    </location>
</feature>
<dbReference type="PRINTS" id="PR01176">
    <property type="entry name" value="GABABRECEPTR"/>
</dbReference>
<evidence type="ECO:0000256" key="5">
    <source>
        <dbReference type="ARBA" id="ARBA00023136"/>
    </source>
</evidence>
<evidence type="ECO:0000256" key="8">
    <source>
        <dbReference type="ARBA" id="ARBA00023224"/>
    </source>
</evidence>
<sequence>MILTSELSIKLAADYIKESNILPDVDLKFIRYYADETSAGDVTWNTVKMIENGVDAVIGDMASSSTEISAGLTGMFQIPQCSCASATSTLSNKAAYPYFFRTTANVVLYGEAFIDWTKNMGWKRIALIYTLDGPGQQALEKMEIKASMEPSIEVDRLPLYSSQGRHVNKTLKALIELGTRIVAIADLRPTMQMSILKEAESMGLLKKGWVWIVMNNISPVFRGEPKLPKIEAFDGLMFASGLWDFTGEPRFDSLKELWKTQTIPDGYIQPERWEIEGLSFNGPSAYSCTELLALGLNRALDIYPGGRSVGLMDLRKRVFNSSNMTPSFYNFSYTGPGGLMLFNDTGDLSVSSFDISFMKNGIAVPYALVKLNHFELNPNVTIEYLGNTTEKPSETIMRYAMNSNIYEGYGLFVFITCVIGFSCCVLMFVLVFCFRHLKPIMIASPFFCYLQITGLAMMYVGIVLCLGKPTRLKCILLQLFLSVGFSLTIGSMIAKNYRIYRIFQNVFTVRTTRLRSYYLARIVAVFTILTILPLVTWFSVYPLEIDEYTLSRTTFCWICSYPTAEFGNWGYITMAEIMVLVWGYLLILLSTFLAFKTRNISSKWSETSQIAYVSYNSGIAALISCPGFFLSLDDYKVASYLKISSVLFAVTFSLLVLYFPKFIIIMRVILKETTKFSMYRMNADSEVELTKPSYSSSLEENLNLNLVAKNLFDFTVQAHEGVLPVKKMARLEFFSIWELRHIILVPMKRFFVLTDKTKKNATLHSYTDCEIIPSEESNHHSFRVRTTVGLVFLFQVSDNAALERWVTQSATFGIENTAATSSVAQPSLAAHSSFYAPSALGSQQMHDTPESALHNRSTSAGFIDPNIDSTANTGSFGVKSSWPRYP</sequence>
<dbReference type="Pfam" id="PF01094">
    <property type="entry name" value="ANF_receptor"/>
    <property type="match status" value="1"/>
</dbReference>
<evidence type="ECO:0000313" key="13">
    <source>
        <dbReference type="Proteomes" id="UP000613177"/>
    </source>
</evidence>
<evidence type="ECO:0000256" key="6">
    <source>
        <dbReference type="ARBA" id="ARBA00023170"/>
    </source>
</evidence>
<keyword evidence="7" id="KW-0325">Glycoprotein</keyword>
<comment type="subcellular location">
    <subcellularLocation>
        <location evidence="1">Membrane</location>
        <topology evidence="1">Multi-pass membrane protein</topology>
    </subcellularLocation>
</comment>
<reference evidence="12" key="1">
    <citation type="submission" date="2021-01" db="EMBL/GenBank/DDBJ databases">
        <title>Metabolic potential, ecology and presence of endohyphal bacteria is reflected in genomic diversity of Mucoromycotina.</title>
        <authorList>
            <person name="Muszewska A."/>
            <person name="Okrasinska A."/>
            <person name="Steczkiewicz K."/>
            <person name="Drgas O."/>
            <person name="Orlowska M."/>
            <person name="Perlinska-Lenart U."/>
            <person name="Aleksandrzak-Piekarczyk T."/>
            <person name="Szatraj K."/>
            <person name="Zielenkiewicz U."/>
            <person name="Pilsyk S."/>
            <person name="Malc E."/>
            <person name="Mieczkowski P."/>
            <person name="Kruszewska J.S."/>
            <person name="Biernat P."/>
            <person name="Pawlowska J."/>
        </authorList>
    </citation>
    <scope>NUCLEOTIDE SEQUENCE</scope>
    <source>
        <strain evidence="12">WA0000018081</strain>
    </source>
</reference>
<keyword evidence="3 10" id="KW-1133">Transmembrane helix</keyword>
<keyword evidence="8" id="KW-0807">Transducer</keyword>
<feature type="transmembrane region" description="Helical" evidence="10">
    <location>
        <begin position="569"/>
        <end position="589"/>
    </location>
</feature>
<evidence type="ECO:0000256" key="7">
    <source>
        <dbReference type="ARBA" id="ARBA00023180"/>
    </source>
</evidence>
<comment type="caution">
    <text evidence="12">The sequence shown here is derived from an EMBL/GenBank/DDBJ whole genome shotgun (WGS) entry which is preliminary data.</text>
</comment>
<dbReference type="GO" id="GO:0007214">
    <property type="term" value="P:gamma-aminobutyric acid signaling pathway"/>
    <property type="evidence" value="ECO:0007669"/>
    <property type="project" value="TreeGrafter"/>
</dbReference>
<dbReference type="Proteomes" id="UP000613177">
    <property type="component" value="Unassembled WGS sequence"/>
</dbReference>
<protein>
    <recommendedName>
        <fullName evidence="11">G-protein coupled receptors family 3 profile domain-containing protein</fullName>
    </recommendedName>
</protein>
<dbReference type="InterPro" id="IPR028082">
    <property type="entry name" value="Peripla_BP_I"/>
</dbReference>
<dbReference type="InterPro" id="IPR000337">
    <property type="entry name" value="GPCR_3"/>
</dbReference>
<keyword evidence="6" id="KW-0675">Receptor</keyword>
<dbReference type="InterPro" id="IPR001828">
    <property type="entry name" value="ANF_lig-bd_rcpt"/>
</dbReference>
<evidence type="ECO:0000256" key="1">
    <source>
        <dbReference type="ARBA" id="ARBA00004141"/>
    </source>
</evidence>
<evidence type="ECO:0000256" key="4">
    <source>
        <dbReference type="ARBA" id="ARBA00023040"/>
    </source>
</evidence>
<keyword evidence="2 10" id="KW-0812">Transmembrane</keyword>
<keyword evidence="13" id="KW-1185">Reference proteome</keyword>
<feature type="transmembrane region" description="Helical" evidence="10">
    <location>
        <begin position="518"/>
        <end position="540"/>
    </location>
</feature>
<gene>
    <name evidence="12" type="ORF">INT48_000143</name>
</gene>
<dbReference type="CDD" id="cd15047">
    <property type="entry name" value="7tmC_GABA-B-like"/>
    <property type="match status" value="1"/>
</dbReference>
<dbReference type="PANTHER" id="PTHR10519:SF20">
    <property type="entry name" value="G-PROTEIN COUPLED RECEPTOR 156-RELATED"/>
    <property type="match status" value="1"/>
</dbReference>
<accession>A0A8H7W2X8</accession>